<dbReference type="Pfam" id="PF02269">
    <property type="entry name" value="TFIID-18kDa"/>
    <property type="match status" value="1"/>
</dbReference>
<dbReference type="PANTHER" id="PTHR11380:SF5">
    <property type="entry name" value="TRANSCRIPTION INITIATION FACTOR TFIID SUBUNIT 13"/>
    <property type="match status" value="1"/>
</dbReference>
<evidence type="ECO:0000313" key="9">
    <source>
        <dbReference type="Proteomes" id="UP000054166"/>
    </source>
</evidence>
<evidence type="ECO:0000313" key="8">
    <source>
        <dbReference type="EMBL" id="KIM78452.1"/>
    </source>
</evidence>
<dbReference type="CDD" id="cd07978">
    <property type="entry name" value="HFD_TAF13"/>
    <property type="match status" value="1"/>
</dbReference>
<evidence type="ECO:0000256" key="3">
    <source>
        <dbReference type="ARBA" id="ARBA00023163"/>
    </source>
</evidence>
<proteinExistence type="inferred from homology"/>
<dbReference type="GO" id="GO:0046982">
    <property type="term" value="F:protein heterodimerization activity"/>
    <property type="evidence" value="ECO:0007669"/>
    <property type="project" value="InterPro"/>
</dbReference>
<keyword evidence="4" id="KW-0539">Nucleus</keyword>
<accession>A0A0C3BMB2</accession>
<evidence type="ECO:0000256" key="7">
    <source>
        <dbReference type="SAM" id="MobiDB-lite"/>
    </source>
</evidence>
<protein>
    <recommendedName>
        <fullName evidence="6">Transcription initiation factor TFIID subunit 13</fullName>
    </recommendedName>
</protein>
<dbReference type="HOGENOM" id="CLU_103418_0_0_1"/>
<dbReference type="STRING" id="765440.A0A0C3BMB2"/>
<evidence type="ECO:0000256" key="4">
    <source>
        <dbReference type="ARBA" id="ARBA00023242"/>
    </source>
</evidence>
<dbReference type="AlphaFoldDB" id="A0A0C3BMB2"/>
<comment type="similarity">
    <text evidence="5">Belongs to the TAF13 family.</text>
</comment>
<dbReference type="Proteomes" id="UP000054166">
    <property type="component" value="Unassembled WGS sequence"/>
</dbReference>
<dbReference type="SUPFAM" id="SSF47113">
    <property type="entry name" value="Histone-fold"/>
    <property type="match status" value="1"/>
</dbReference>
<comment type="subcellular location">
    <subcellularLocation>
        <location evidence="1">Nucleus</location>
    </subcellularLocation>
</comment>
<evidence type="ECO:0000256" key="6">
    <source>
        <dbReference type="ARBA" id="ARBA00040136"/>
    </source>
</evidence>
<reference evidence="9" key="2">
    <citation type="submission" date="2015-01" db="EMBL/GenBank/DDBJ databases">
        <title>Evolutionary Origins and Diversification of the Mycorrhizal Mutualists.</title>
        <authorList>
            <consortium name="DOE Joint Genome Institute"/>
            <consortium name="Mycorrhizal Genomics Consortium"/>
            <person name="Kohler A."/>
            <person name="Kuo A."/>
            <person name="Nagy L.G."/>
            <person name="Floudas D."/>
            <person name="Copeland A."/>
            <person name="Barry K.W."/>
            <person name="Cichocki N."/>
            <person name="Veneault-Fourrey C."/>
            <person name="LaButti K."/>
            <person name="Lindquist E.A."/>
            <person name="Lipzen A."/>
            <person name="Lundell T."/>
            <person name="Morin E."/>
            <person name="Murat C."/>
            <person name="Riley R."/>
            <person name="Ohm R."/>
            <person name="Sun H."/>
            <person name="Tunlid A."/>
            <person name="Henrissat B."/>
            <person name="Grigoriev I.V."/>
            <person name="Hibbett D.S."/>
            <person name="Martin F."/>
        </authorList>
    </citation>
    <scope>NUCLEOTIDE SEQUENCE [LARGE SCALE GENOMIC DNA]</scope>
    <source>
        <strain evidence="9">F 1598</strain>
    </source>
</reference>
<gene>
    <name evidence="8" type="ORF">PILCRDRAFT_824336</name>
</gene>
<dbReference type="PANTHER" id="PTHR11380">
    <property type="entry name" value="TRANSCRIPTION INITIATION FACTOR TFIID/SUPT3-RELATED"/>
    <property type="match status" value="1"/>
</dbReference>
<evidence type="ECO:0000256" key="2">
    <source>
        <dbReference type="ARBA" id="ARBA00023015"/>
    </source>
</evidence>
<evidence type="ECO:0000256" key="5">
    <source>
        <dbReference type="ARBA" id="ARBA00038392"/>
    </source>
</evidence>
<reference evidence="8 9" key="1">
    <citation type="submission" date="2014-04" db="EMBL/GenBank/DDBJ databases">
        <authorList>
            <consortium name="DOE Joint Genome Institute"/>
            <person name="Kuo A."/>
            <person name="Tarkka M."/>
            <person name="Buscot F."/>
            <person name="Kohler A."/>
            <person name="Nagy L.G."/>
            <person name="Floudas D."/>
            <person name="Copeland A."/>
            <person name="Barry K.W."/>
            <person name="Cichocki N."/>
            <person name="Veneault-Fourrey C."/>
            <person name="LaButti K."/>
            <person name="Lindquist E.A."/>
            <person name="Lipzen A."/>
            <person name="Lundell T."/>
            <person name="Morin E."/>
            <person name="Murat C."/>
            <person name="Sun H."/>
            <person name="Tunlid A."/>
            <person name="Henrissat B."/>
            <person name="Grigoriev I.V."/>
            <person name="Hibbett D.S."/>
            <person name="Martin F."/>
            <person name="Nordberg H.P."/>
            <person name="Cantor M.N."/>
            <person name="Hua S.X."/>
        </authorList>
    </citation>
    <scope>NUCLEOTIDE SEQUENCE [LARGE SCALE GENOMIC DNA]</scope>
    <source>
        <strain evidence="8 9">F 1598</strain>
    </source>
</reference>
<feature type="region of interest" description="Disordered" evidence="7">
    <location>
        <begin position="113"/>
        <end position="136"/>
    </location>
</feature>
<evidence type="ECO:0000256" key="1">
    <source>
        <dbReference type="ARBA" id="ARBA00004123"/>
    </source>
</evidence>
<dbReference type="InterPro" id="IPR003195">
    <property type="entry name" value="TFIID_TAF13"/>
</dbReference>
<dbReference type="GO" id="GO:0005669">
    <property type="term" value="C:transcription factor TFIID complex"/>
    <property type="evidence" value="ECO:0007669"/>
    <property type="project" value="TreeGrafter"/>
</dbReference>
<dbReference type="GO" id="GO:0051123">
    <property type="term" value="P:RNA polymerase II preinitiation complex assembly"/>
    <property type="evidence" value="ECO:0007669"/>
    <property type="project" value="TreeGrafter"/>
</dbReference>
<organism evidence="8 9">
    <name type="scientific">Piloderma croceum (strain F 1598)</name>
    <dbReference type="NCBI Taxonomy" id="765440"/>
    <lineage>
        <taxon>Eukaryota</taxon>
        <taxon>Fungi</taxon>
        <taxon>Dikarya</taxon>
        <taxon>Basidiomycota</taxon>
        <taxon>Agaricomycotina</taxon>
        <taxon>Agaricomycetes</taxon>
        <taxon>Agaricomycetidae</taxon>
        <taxon>Atheliales</taxon>
        <taxon>Atheliaceae</taxon>
        <taxon>Piloderma</taxon>
    </lineage>
</organism>
<dbReference type="EMBL" id="KN833016">
    <property type="protein sequence ID" value="KIM78452.1"/>
    <property type="molecule type" value="Genomic_DNA"/>
</dbReference>
<sequence>MSYSYPPPQPPTTTYAYGAYHPPPGVYGQPHPQTPGASPYPTAYPTHGYPTGVTGYGTWSGYAYNFAPGQRPLLQPLAGNVSRPPIQTAGIPTATSTSAAALTPRLTTFSSYSPSYPKESVAGASSGGTSGRATRKQVNHKGLFAKELKNLMYGFGDDRNPGNDTVNVMEEILIEFITDVCQTAGGQSKKSRLSVEDLRRVLSRPADAKMLARMEELLFMQEDIKRARAQFEESDVGQTKVF</sequence>
<keyword evidence="2" id="KW-0805">Transcription regulation</keyword>
<keyword evidence="3" id="KW-0804">Transcription</keyword>
<name>A0A0C3BMB2_PILCF</name>
<dbReference type="InParanoid" id="A0A0C3BMB2"/>
<dbReference type="InterPro" id="IPR009072">
    <property type="entry name" value="Histone-fold"/>
</dbReference>
<dbReference type="OrthoDB" id="10266074at2759"/>
<dbReference type="Gene3D" id="1.10.20.10">
    <property type="entry name" value="Histone, subunit A"/>
    <property type="match status" value="1"/>
</dbReference>
<keyword evidence="9" id="KW-1185">Reference proteome</keyword>